<feature type="region of interest" description="Disordered" evidence="1">
    <location>
        <begin position="322"/>
        <end position="425"/>
    </location>
</feature>
<feature type="region of interest" description="Disordered" evidence="1">
    <location>
        <begin position="1"/>
        <end position="39"/>
    </location>
</feature>
<feature type="region of interest" description="Disordered" evidence="1">
    <location>
        <begin position="186"/>
        <end position="207"/>
    </location>
</feature>
<comment type="caution">
    <text evidence="2">The sequence shown here is derived from an EMBL/GenBank/DDBJ whole genome shotgun (WGS) entry which is preliminary data.</text>
</comment>
<feature type="compositionally biased region" description="Polar residues" evidence="1">
    <location>
        <begin position="186"/>
        <end position="195"/>
    </location>
</feature>
<reference evidence="2 3" key="1">
    <citation type="submission" date="2020-01" db="EMBL/GenBank/DDBJ databases">
        <authorList>
            <consortium name="DOE Joint Genome Institute"/>
            <person name="Haridas S."/>
            <person name="Albert R."/>
            <person name="Binder M."/>
            <person name="Bloem J."/>
            <person name="Labutti K."/>
            <person name="Salamov A."/>
            <person name="Andreopoulos B."/>
            <person name="Baker S.E."/>
            <person name="Barry K."/>
            <person name="Bills G."/>
            <person name="Bluhm B.H."/>
            <person name="Cannon C."/>
            <person name="Castanera R."/>
            <person name="Culley D.E."/>
            <person name="Daum C."/>
            <person name="Ezra D."/>
            <person name="Gonzalez J.B."/>
            <person name="Henrissat B."/>
            <person name="Kuo A."/>
            <person name="Liang C."/>
            <person name="Lipzen A."/>
            <person name="Lutzoni F."/>
            <person name="Magnuson J."/>
            <person name="Mondo S."/>
            <person name="Nolan M."/>
            <person name="Ohm R."/>
            <person name="Pangilinan J."/>
            <person name="Park H.-J.H."/>
            <person name="Ramirez L."/>
            <person name="Alfaro M."/>
            <person name="Sun H."/>
            <person name="Tritt A."/>
            <person name="Yoshinaga Y."/>
            <person name="Zwiers L.-H.L."/>
            <person name="Turgeon B.G."/>
            <person name="Goodwin S.B."/>
            <person name="Spatafora J.W."/>
            <person name="Crous P.W."/>
            <person name="Grigoriev I.V."/>
        </authorList>
    </citation>
    <scope>NUCLEOTIDE SEQUENCE [LARGE SCALE GENOMIC DNA]</scope>
    <source>
        <strain evidence="2 3">CBS 611.86</strain>
    </source>
</reference>
<organism evidence="2 3">
    <name type="scientific">Massariosphaeria phaeospora</name>
    <dbReference type="NCBI Taxonomy" id="100035"/>
    <lineage>
        <taxon>Eukaryota</taxon>
        <taxon>Fungi</taxon>
        <taxon>Dikarya</taxon>
        <taxon>Ascomycota</taxon>
        <taxon>Pezizomycotina</taxon>
        <taxon>Dothideomycetes</taxon>
        <taxon>Pleosporomycetidae</taxon>
        <taxon>Pleosporales</taxon>
        <taxon>Pleosporales incertae sedis</taxon>
        <taxon>Massariosphaeria</taxon>
    </lineage>
</organism>
<protein>
    <submittedName>
        <fullName evidence="2">Uncharacterized protein</fullName>
    </submittedName>
</protein>
<dbReference type="OrthoDB" id="25896at2759"/>
<dbReference type="AlphaFoldDB" id="A0A7C8M2E8"/>
<evidence type="ECO:0000313" key="2">
    <source>
        <dbReference type="EMBL" id="KAF2865959.1"/>
    </source>
</evidence>
<feature type="region of interest" description="Disordered" evidence="1">
    <location>
        <begin position="237"/>
        <end position="261"/>
    </location>
</feature>
<name>A0A7C8M2E8_9PLEO</name>
<feature type="compositionally biased region" description="Pro residues" evidence="1">
    <location>
        <begin position="354"/>
        <end position="369"/>
    </location>
</feature>
<feature type="compositionally biased region" description="Polar residues" evidence="1">
    <location>
        <begin position="22"/>
        <end position="39"/>
    </location>
</feature>
<keyword evidence="3" id="KW-1185">Reference proteome</keyword>
<proteinExistence type="predicted"/>
<feature type="compositionally biased region" description="Basic and acidic residues" evidence="1">
    <location>
        <begin position="1"/>
        <end position="21"/>
    </location>
</feature>
<sequence length="669" mass="72617">MSTAQKDRPRPSDSEMKRRNSDSSTHSTASWHRQVASTNSVAFSPALNHLLQGKDKEKRATIMKDIDEMISSYQGLLHTNGDKVDAASRDTLAILNGGDSYKRDMMGLNRDALQMLKNLPPTPDGNESRETSEYPAFKHHEQETFSQYVAAARDPRLQVQSRWSATSASSSTYSVDNARSWYRTDSVSSHGSQATVPELSRSNSNSSSIVPFPTFDLDYDPRYSTASQFPGLPFQHAQTLQAASSHTTPQRPPRPHTPDLTPFVRHARTATAYAPPFAAPVRSITHPFAPYVAPQRLGTPPFAPFAAPPRTGTPPPWMPFSGSRTPTQTPPPLAGLRTPTRTPPPLKGLRTPTRTPPPFATESRPPTPPMKDDHPAFVGGKQIVHLVPGGGSGSNNHSRRNSINTAPTRKPPSHDTTPSPGLSMLASSGASAFLLTTTAFTSPPPLHHPTPLHTTTTTTTLTHEKMMDGRPCKENNYWGFCKGAWTMREDLARGLETQTRPDGLYNSHQIWACRHCHFTGETFSAAAPASASTSASRKGKKDKDAVVTVVDPNIYTSAVGIRYKWAFLAKSHVKLASLLITGGGGGEKDDAVNYGCVVCSVEGSVTGVYGTVETLMKHVFREHVQHGGMDARTAEKVRCVVGRVAGVDEEWDLNVSVNVNVPRGDGLLA</sequence>
<dbReference type="Proteomes" id="UP000481861">
    <property type="component" value="Unassembled WGS sequence"/>
</dbReference>
<dbReference type="EMBL" id="JAADJZ010000030">
    <property type="protein sequence ID" value="KAF2865959.1"/>
    <property type="molecule type" value="Genomic_DNA"/>
</dbReference>
<evidence type="ECO:0000313" key="3">
    <source>
        <dbReference type="Proteomes" id="UP000481861"/>
    </source>
</evidence>
<accession>A0A7C8M2E8</accession>
<gene>
    <name evidence="2" type="ORF">BDV95DRAFT_612197</name>
</gene>
<evidence type="ECO:0000256" key="1">
    <source>
        <dbReference type="SAM" id="MobiDB-lite"/>
    </source>
</evidence>